<organism evidence="3">
    <name type="scientific">Salvia splendens</name>
    <name type="common">Scarlet sage</name>
    <dbReference type="NCBI Taxonomy" id="180675"/>
    <lineage>
        <taxon>Eukaryota</taxon>
        <taxon>Viridiplantae</taxon>
        <taxon>Streptophyta</taxon>
        <taxon>Embryophyta</taxon>
        <taxon>Tracheophyta</taxon>
        <taxon>Spermatophyta</taxon>
        <taxon>Magnoliopsida</taxon>
        <taxon>eudicotyledons</taxon>
        <taxon>Gunneridae</taxon>
        <taxon>Pentapetalae</taxon>
        <taxon>asterids</taxon>
        <taxon>lamiids</taxon>
        <taxon>Lamiales</taxon>
        <taxon>Lamiaceae</taxon>
        <taxon>Nepetoideae</taxon>
        <taxon>Mentheae</taxon>
        <taxon>Salviinae</taxon>
        <taxon>Salvia</taxon>
        <taxon>Salvia subgen. Calosphace</taxon>
        <taxon>core Calosphace</taxon>
    </lineage>
</organism>
<dbReference type="Pfam" id="PF06200">
    <property type="entry name" value="tify"/>
    <property type="match status" value="1"/>
</dbReference>
<dbReference type="AlphaFoldDB" id="A0A8X8X3V2"/>
<reference evidence="3" key="2">
    <citation type="submission" date="2020-08" db="EMBL/GenBank/DDBJ databases">
        <title>Plant Genome Project.</title>
        <authorList>
            <person name="Zhang R.-G."/>
        </authorList>
    </citation>
    <scope>NUCLEOTIDE SEQUENCE</scope>
    <source>
        <strain evidence="3">Huo1</strain>
        <tissue evidence="3">Leaf</tissue>
    </source>
</reference>
<name>A0A8X8X3V2_SALSN</name>
<dbReference type="EMBL" id="PNBA02000012">
    <property type="protein sequence ID" value="KAG6405016.1"/>
    <property type="molecule type" value="Genomic_DNA"/>
</dbReference>
<protein>
    <recommendedName>
        <fullName evidence="2">Tify domain-containing protein</fullName>
    </recommendedName>
</protein>
<accession>A0A8X8X3V2</accession>
<evidence type="ECO:0000313" key="4">
    <source>
        <dbReference type="Proteomes" id="UP000298416"/>
    </source>
</evidence>
<feature type="region of interest" description="Disordered" evidence="1">
    <location>
        <begin position="88"/>
        <end position="112"/>
    </location>
</feature>
<dbReference type="Proteomes" id="UP000298416">
    <property type="component" value="Unassembled WGS sequence"/>
</dbReference>
<evidence type="ECO:0000256" key="1">
    <source>
        <dbReference type="SAM" id="MobiDB-lite"/>
    </source>
</evidence>
<keyword evidence="4" id="KW-1185">Reference proteome</keyword>
<feature type="compositionally biased region" description="Acidic residues" evidence="1">
    <location>
        <begin position="97"/>
        <end position="112"/>
    </location>
</feature>
<feature type="domain" description="Tify" evidence="2">
    <location>
        <begin position="34"/>
        <end position="61"/>
    </location>
</feature>
<proteinExistence type="predicted"/>
<gene>
    <name evidence="3" type="ORF">SASPL_132595</name>
</gene>
<sequence>MKRNCNLELRLLTPSVSFHLSDRSDLDMNESPNKTQQLTIFYNGKVASCDATELQVKYLISCEDDNIAGERRNGGKMEQEFAVGGDEFAGVRRGDGDVDEEVAAEISGEEED</sequence>
<comment type="caution">
    <text evidence="3">The sequence shown here is derived from an EMBL/GenBank/DDBJ whole genome shotgun (WGS) entry which is preliminary data.</text>
</comment>
<reference evidence="3" key="1">
    <citation type="submission" date="2018-01" db="EMBL/GenBank/DDBJ databases">
        <authorList>
            <person name="Mao J.F."/>
        </authorList>
    </citation>
    <scope>NUCLEOTIDE SEQUENCE</scope>
    <source>
        <strain evidence="3">Huo1</strain>
        <tissue evidence="3">Leaf</tissue>
    </source>
</reference>
<dbReference type="InterPro" id="IPR010399">
    <property type="entry name" value="Tify_dom"/>
</dbReference>
<evidence type="ECO:0000313" key="3">
    <source>
        <dbReference type="EMBL" id="KAG6405016.1"/>
    </source>
</evidence>
<evidence type="ECO:0000259" key="2">
    <source>
        <dbReference type="Pfam" id="PF06200"/>
    </source>
</evidence>